<dbReference type="PANTHER" id="PTHR47533:SF4">
    <property type="entry name" value="AB HYDROLASE-1 DOMAIN-CONTAINING PROTEIN"/>
    <property type="match status" value="1"/>
</dbReference>
<dbReference type="Pfam" id="PF06342">
    <property type="entry name" value="DUF1057"/>
    <property type="match status" value="1"/>
</dbReference>
<dbReference type="Proteomes" id="UP001328107">
    <property type="component" value="Unassembled WGS sequence"/>
</dbReference>
<dbReference type="Gene3D" id="3.40.50.1820">
    <property type="entry name" value="alpha/beta hydrolase"/>
    <property type="match status" value="1"/>
</dbReference>
<sequence length="171" mass="19004">DPAERTYRTLLDFAAGGRKLSLSTVFQDTAPSGSPLATVIAVHGSPGSHKDFKYVAPILERAGLRLIGVNYPGFGLTEETDDVKHTNEERNAFVESLIDRLGIKERIIFLGHSRGCENALELALMNSDKSLGVVVANPFGLRVNRAIRPRSIIDNIAYYHNNYRILRWPIE</sequence>
<keyword evidence="2" id="KW-1185">Reference proteome</keyword>
<comment type="caution">
    <text evidence="1">The sequence shown here is derived from an EMBL/GenBank/DDBJ whole genome shotgun (WGS) entry which is preliminary data.</text>
</comment>
<evidence type="ECO:0008006" key="3">
    <source>
        <dbReference type="Google" id="ProtNLM"/>
    </source>
</evidence>
<accession>A0AAN5I2Y3</accession>
<evidence type="ECO:0000313" key="2">
    <source>
        <dbReference type="Proteomes" id="UP001328107"/>
    </source>
</evidence>
<name>A0AAN5I2Y3_9BILA</name>
<proteinExistence type="predicted"/>
<organism evidence="1 2">
    <name type="scientific">Pristionchus mayeri</name>
    <dbReference type="NCBI Taxonomy" id="1317129"/>
    <lineage>
        <taxon>Eukaryota</taxon>
        <taxon>Metazoa</taxon>
        <taxon>Ecdysozoa</taxon>
        <taxon>Nematoda</taxon>
        <taxon>Chromadorea</taxon>
        <taxon>Rhabditida</taxon>
        <taxon>Rhabditina</taxon>
        <taxon>Diplogasteromorpha</taxon>
        <taxon>Diplogasteroidea</taxon>
        <taxon>Neodiplogasteridae</taxon>
        <taxon>Pristionchus</taxon>
    </lineage>
</organism>
<feature type="non-terminal residue" evidence="1">
    <location>
        <position position="1"/>
    </location>
</feature>
<evidence type="ECO:0000313" key="1">
    <source>
        <dbReference type="EMBL" id="GMR50067.1"/>
    </source>
</evidence>
<dbReference type="InterPro" id="IPR010463">
    <property type="entry name" value="DUF1057"/>
</dbReference>
<dbReference type="AlphaFoldDB" id="A0AAN5I2Y3"/>
<gene>
    <name evidence="1" type="ORF">PMAYCL1PPCAC_20262</name>
</gene>
<dbReference type="PANTHER" id="PTHR47533">
    <property type="entry name" value="PROTEIN CBG21859"/>
    <property type="match status" value="1"/>
</dbReference>
<dbReference type="InterPro" id="IPR029058">
    <property type="entry name" value="AB_hydrolase_fold"/>
</dbReference>
<protein>
    <recommendedName>
        <fullName evidence="3">Hydrolase</fullName>
    </recommendedName>
</protein>
<dbReference type="SUPFAM" id="SSF53474">
    <property type="entry name" value="alpha/beta-Hydrolases"/>
    <property type="match status" value="1"/>
</dbReference>
<feature type="non-terminal residue" evidence="1">
    <location>
        <position position="171"/>
    </location>
</feature>
<reference evidence="2" key="1">
    <citation type="submission" date="2022-10" db="EMBL/GenBank/DDBJ databases">
        <title>Genome assembly of Pristionchus species.</title>
        <authorList>
            <person name="Yoshida K."/>
            <person name="Sommer R.J."/>
        </authorList>
    </citation>
    <scope>NUCLEOTIDE SEQUENCE [LARGE SCALE GENOMIC DNA]</scope>
    <source>
        <strain evidence="2">RS5460</strain>
    </source>
</reference>
<dbReference type="EMBL" id="BTRK01000004">
    <property type="protein sequence ID" value="GMR50067.1"/>
    <property type="molecule type" value="Genomic_DNA"/>
</dbReference>